<keyword evidence="3" id="KW-1185">Reference proteome</keyword>
<dbReference type="SUPFAM" id="SSF56300">
    <property type="entry name" value="Metallo-dependent phosphatases"/>
    <property type="match status" value="1"/>
</dbReference>
<evidence type="ECO:0000313" key="2">
    <source>
        <dbReference type="EMBL" id="QNT68641.1"/>
    </source>
</evidence>
<gene>
    <name evidence="2" type="ORF">HQ394_03750</name>
</gene>
<dbReference type="KEGG" id="dvn:HQ394_03750"/>
<dbReference type="RefSeq" id="WP_190262077.1">
    <property type="nucleotide sequence ID" value="NZ_CP053923.1"/>
</dbReference>
<protein>
    <submittedName>
        <fullName evidence="2">Metallophosphoesterase family protein</fullName>
    </submittedName>
</protein>
<dbReference type="PANTHER" id="PTHR12905">
    <property type="entry name" value="METALLOPHOSPHOESTERASE"/>
    <property type="match status" value="1"/>
</dbReference>
<dbReference type="GO" id="GO:0016787">
    <property type="term" value="F:hydrolase activity"/>
    <property type="evidence" value="ECO:0007669"/>
    <property type="project" value="InterPro"/>
</dbReference>
<proteinExistence type="predicted"/>
<dbReference type="InterPro" id="IPR051693">
    <property type="entry name" value="UPF0046_metallophosphoest"/>
</dbReference>
<accession>A0A7H1MYV5</accession>
<organism evidence="2 3">
    <name type="scientific">Defluviicoccus vanus</name>
    <dbReference type="NCBI Taxonomy" id="111831"/>
    <lineage>
        <taxon>Bacteria</taxon>
        <taxon>Pseudomonadati</taxon>
        <taxon>Pseudomonadota</taxon>
        <taxon>Alphaproteobacteria</taxon>
        <taxon>Rhodospirillales</taxon>
        <taxon>Rhodospirillaceae</taxon>
        <taxon>Defluviicoccus</taxon>
    </lineage>
</organism>
<dbReference type="InterPro" id="IPR004843">
    <property type="entry name" value="Calcineurin-like_PHP"/>
</dbReference>
<dbReference type="Pfam" id="PF00149">
    <property type="entry name" value="Metallophos"/>
    <property type="match status" value="1"/>
</dbReference>
<dbReference type="AlphaFoldDB" id="A0A7H1MYV5"/>
<sequence>MQCLLVSDLHYALKQYDWTAQVARYFDLVIIAGDHLDISGHVDGRAQTIVILEYLKLLQGRTRLIVSSGNHDLDSRNAEGEKVARWLQRARQAGVATDGDSLLIDQTLFTVCPWWDGPRSRAAVDSQLARDAARDKARWVWIYHAPPSDSPTSWTGERFAGDTDLVAWIEAHRPDIVVTGHIHQSPFCKNGSWVDRIGVTWVFNAGRQIGPTPAHIVFDPDRGEALWFSLAGAETLRLDQPLVRPVAELTRLPDWLSPEAV</sequence>
<evidence type="ECO:0000259" key="1">
    <source>
        <dbReference type="Pfam" id="PF00149"/>
    </source>
</evidence>
<dbReference type="EMBL" id="CP053923">
    <property type="protein sequence ID" value="QNT68641.1"/>
    <property type="molecule type" value="Genomic_DNA"/>
</dbReference>
<dbReference type="Gene3D" id="3.60.21.10">
    <property type="match status" value="1"/>
</dbReference>
<dbReference type="InterPro" id="IPR029052">
    <property type="entry name" value="Metallo-depent_PP-like"/>
</dbReference>
<name>A0A7H1MYV5_9PROT</name>
<reference evidence="2 3" key="1">
    <citation type="submission" date="2020-05" db="EMBL/GenBank/DDBJ databases">
        <title>Complete closed genome sequence of Defluviicoccus vanus.</title>
        <authorList>
            <person name="Bessarab I."/>
            <person name="Arumugam K."/>
            <person name="Maszenan A.M."/>
            <person name="Seviour R.J."/>
            <person name="Williams R.B."/>
        </authorList>
    </citation>
    <scope>NUCLEOTIDE SEQUENCE [LARGE SCALE GENOMIC DNA]</scope>
    <source>
        <strain evidence="2 3">Ben 114</strain>
    </source>
</reference>
<feature type="domain" description="Calcineurin-like phosphoesterase" evidence="1">
    <location>
        <begin position="3"/>
        <end position="184"/>
    </location>
</feature>
<dbReference type="Proteomes" id="UP000516369">
    <property type="component" value="Chromosome"/>
</dbReference>
<dbReference type="PANTHER" id="PTHR12905:SF0">
    <property type="entry name" value="CALCINEURIN-LIKE PHOSPHOESTERASE DOMAIN-CONTAINING PROTEIN"/>
    <property type="match status" value="1"/>
</dbReference>
<evidence type="ECO:0000313" key="3">
    <source>
        <dbReference type="Proteomes" id="UP000516369"/>
    </source>
</evidence>